<organism evidence="7 8">
    <name type="scientific">Lysobacter brunescens</name>
    <dbReference type="NCBI Taxonomy" id="262323"/>
    <lineage>
        <taxon>Bacteria</taxon>
        <taxon>Pseudomonadati</taxon>
        <taxon>Pseudomonadota</taxon>
        <taxon>Gammaproteobacteria</taxon>
        <taxon>Lysobacterales</taxon>
        <taxon>Lysobacteraceae</taxon>
        <taxon>Lysobacter</taxon>
    </lineage>
</organism>
<keyword evidence="7" id="KW-0503">Monooxygenase</keyword>
<feature type="domain" description="Chitin-binding type-4" evidence="5">
    <location>
        <begin position="29"/>
        <end position="208"/>
    </location>
</feature>
<dbReference type="PANTHER" id="PTHR34823">
    <property type="entry name" value="GLCNAC-BINDING PROTEIN A"/>
    <property type="match status" value="1"/>
</dbReference>
<keyword evidence="1" id="KW-0964">Secreted</keyword>
<dbReference type="InterPro" id="IPR041029">
    <property type="entry name" value="GbpA_2"/>
</dbReference>
<dbReference type="PANTHER" id="PTHR34823:SF1">
    <property type="entry name" value="CHITIN-BINDING TYPE-4 DOMAIN-CONTAINING PROTEIN"/>
    <property type="match status" value="1"/>
</dbReference>
<evidence type="ECO:0000256" key="4">
    <source>
        <dbReference type="SAM" id="SignalP"/>
    </source>
</evidence>
<gene>
    <name evidence="7" type="ORF">ACFQ0E_02795</name>
</gene>
<dbReference type="InterPro" id="IPR014756">
    <property type="entry name" value="Ig_E-set"/>
</dbReference>
<keyword evidence="3 4" id="KW-0732">Signal</keyword>
<keyword evidence="7" id="KW-0560">Oxidoreductase</keyword>
<dbReference type="Proteomes" id="UP001597110">
    <property type="component" value="Unassembled WGS sequence"/>
</dbReference>
<dbReference type="CDD" id="cd21177">
    <property type="entry name" value="LPMO_AA10"/>
    <property type="match status" value="1"/>
</dbReference>
<feature type="signal peptide" evidence="4">
    <location>
        <begin position="1"/>
        <end position="23"/>
    </location>
</feature>
<dbReference type="EMBL" id="JBHTIF010000001">
    <property type="protein sequence ID" value="MFD0724519.1"/>
    <property type="molecule type" value="Genomic_DNA"/>
</dbReference>
<feature type="domain" description="N-acetylglucosamine binding protein A" evidence="6">
    <location>
        <begin position="326"/>
        <end position="422"/>
    </location>
</feature>
<name>A0ABW2YDM8_9GAMM</name>
<dbReference type="RefSeq" id="WP_386822174.1">
    <property type="nucleotide sequence ID" value="NZ_JBHTIF010000001.1"/>
</dbReference>
<sequence length="495" mass="52824">MTPFRTPALALLAAGAAVLGLRAAPTLAHGTMTTPQSRVYACAQGNIENPSDPACRAASAISGTQTFYNWMGINQANANGNHRAVVPDGTLCSGNNPTFSGLDLARGDWQATPIAPDANGRFLFKFRGTAPHATRDWVFYVTRDGWDPNRPLAWGDLEEFCRLGNTPLSADGTYHLSCPLPKKSGRHVIYNTWQRSDSTEAFYTCMDVKFDGTTPPPPTWRDVGPLSAQNDLPVATLVRLRVLNADGSEAERVETALASGQTAAATWPGVVARNVNARALYGRIGVLSNGSIAPVDAAVGNRIYLTGSGRTHALDIQVPDAPPPTWRDVGALTAQNALPVGTVVTLRVFNANGTDAERIETTLADGQTTVTAWPLRVAQNVNARASTARIGVLANGAISPVASATANRIFLNATGLTHQVDIRLPDTPPPGDYDYVYPDGIGRYIPGQTVVKAADGKLYACRPFPNGQWCNINHPAYAPGTGWAWGDAWVLFQTR</sequence>
<evidence type="ECO:0000313" key="7">
    <source>
        <dbReference type="EMBL" id="MFD0724519.1"/>
    </source>
</evidence>
<dbReference type="Gene3D" id="2.70.50.50">
    <property type="entry name" value="chitin-binding protein cbp21"/>
    <property type="match status" value="1"/>
</dbReference>
<dbReference type="InterPro" id="IPR004302">
    <property type="entry name" value="Cellulose/chitin-bd_N"/>
</dbReference>
<dbReference type="Gene3D" id="3.30.70.2150">
    <property type="match status" value="2"/>
</dbReference>
<dbReference type="InterPro" id="IPR051024">
    <property type="entry name" value="GlcNAc_Chitin_IntDeg"/>
</dbReference>
<dbReference type="Pfam" id="PF18416">
    <property type="entry name" value="GbpA_2"/>
    <property type="match status" value="2"/>
</dbReference>
<dbReference type="Pfam" id="PF03067">
    <property type="entry name" value="LPMO_10"/>
    <property type="match status" value="1"/>
</dbReference>
<evidence type="ECO:0000256" key="2">
    <source>
        <dbReference type="ARBA" id="ARBA00022669"/>
    </source>
</evidence>
<evidence type="ECO:0000256" key="3">
    <source>
        <dbReference type="ARBA" id="ARBA00022729"/>
    </source>
</evidence>
<reference evidence="8" key="1">
    <citation type="journal article" date="2019" name="Int. J. Syst. Evol. Microbiol.">
        <title>The Global Catalogue of Microorganisms (GCM) 10K type strain sequencing project: providing services to taxonomists for standard genome sequencing and annotation.</title>
        <authorList>
            <consortium name="The Broad Institute Genomics Platform"/>
            <consortium name="The Broad Institute Genome Sequencing Center for Infectious Disease"/>
            <person name="Wu L."/>
            <person name="Ma J."/>
        </authorList>
    </citation>
    <scope>NUCLEOTIDE SEQUENCE [LARGE SCALE GENOMIC DNA]</scope>
    <source>
        <strain evidence="8">CCUG 55585</strain>
    </source>
</reference>
<protein>
    <submittedName>
        <fullName evidence="7">Lytic polysaccharide monooxygenase</fullName>
    </submittedName>
</protein>
<dbReference type="GO" id="GO:0004497">
    <property type="term" value="F:monooxygenase activity"/>
    <property type="evidence" value="ECO:0007669"/>
    <property type="project" value="UniProtKB-KW"/>
</dbReference>
<keyword evidence="8" id="KW-1185">Reference proteome</keyword>
<evidence type="ECO:0000259" key="6">
    <source>
        <dbReference type="Pfam" id="PF18416"/>
    </source>
</evidence>
<evidence type="ECO:0000256" key="1">
    <source>
        <dbReference type="ARBA" id="ARBA00022525"/>
    </source>
</evidence>
<evidence type="ECO:0000259" key="5">
    <source>
        <dbReference type="Pfam" id="PF03067"/>
    </source>
</evidence>
<feature type="domain" description="N-acetylglucosamine binding protein A" evidence="6">
    <location>
        <begin position="220"/>
        <end position="317"/>
    </location>
</feature>
<feature type="chain" id="PRO_5045614906" evidence="4">
    <location>
        <begin position="24"/>
        <end position="495"/>
    </location>
</feature>
<comment type="caution">
    <text evidence="7">The sequence shown here is derived from an EMBL/GenBank/DDBJ whole genome shotgun (WGS) entry which is preliminary data.</text>
</comment>
<accession>A0ABW2YDM8</accession>
<proteinExistence type="predicted"/>
<keyword evidence="2" id="KW-0147">Chitin-binding</keyword>
<dbReference type="SUPFAM" id="SSF81296">
    <property type="entry name" value="E set domains"/>
    <property type="match status" value="1"/>
</dbReference>
<evidence type="ECO:0000313" key="8">
    <source>
        <dbReference type="Proteomes" id="UP001597110"/>
    </source>
</evidence>